<dbReference type="EMBL" id="SRHY01000004">
    <property type="protein sequence ID" value="TFJ93676.1"/>
    <property type="molecule type" value="Genomic_DNA"/>
</dbReference>
<evidence type="ECO:0000256" key="1">
    <source>
        <dbReference type="ARBA" id="ARBA00001947"/>
    </source>
</evidence>
<dbReference type="SUPFAM" id="SSF56281">
    <property type="entry name" value="Metallo-hydrolase/oxidoreductase"/>
    <property type="match status" value="1"/>
</dbReference>
<protein>
    <submittedName>
        <fullName evidence="6">MBL fold metallo-hydrolase</fullName>
    </submittedName>
</protein>
<sequence>MKIKGIPAGPLGTNCYIVHNHVDALVIDPGGDSEEIMNYLAKENVIPSALLLTHAHFDHIGGVDALRSYYDRSVYLHENEASWLENPTYNGSSLFPVSPIIVKPADYSLHQGNMQINTIRFEVIHTPGHSPGSVTFVFHDQEFVVSGDVLFNQGIGRTDLPGGDMNELERSIRDSLYQLPDSYIVYPGHGPATTIGDEKQRNPFFPV</sequence>
<evidence type="ECO:0000256" key="3">
    <source>
        <dbReference type="ARBA" id="ARBA00022801"/>
    </source>
</evidence>
<accession>A0A4Y9AD12</accession>
<organism evidence="6 7">
    <name type="scientific">Lentibacillus salicampi</name>
    <dbReference type="NCBI Taxonomy" id="175306"/>
    <lineage>
        <taxon>Bacteria</taxon>
        <taxon>Bacillati</taxon>
        <taxon>Bacillota</taxon>
        <taxon>Bacilli</taxon>
        <taxon>Bacillales</taxon>
        <taxon>Bacillaceae</taxon>
        <taxon>Lentibacillus</taxon>
    </lineage>
</organism>
<dbReference type="InterPro" id="IPR051453">
    <property type="entry name" value="MBL_Glyoxalase_II"/>
</dbReference>
<evidence type="ECO:0000256" key="4">
    <source>
        <dbReference type="ARBA" id="ARBA00022833"/>
    </source>
</evidence>
<dbReference type="PANTHER" id="PTHR46233:SF3">
    <property type="entry name" value="HYDROXYACYLGLUTATHIONE HYDROLASE GLOC"/>
    <property type="match status" value="1"/>
</dbReference>
<dbReference type="Gene3D" id="3.60.15.10">
    <property type="entry name" value="Ribonuclease Z/Hydroxyacylglutathione hydrolase-like"/>
    <property type="match status" value="1"/>
</dbReference>
<evidence type="ECO:0000256" key="2">
    <source>
        <dbReference type="ARBA" id="ARBA00022723"/>
    </source>
</evidence>
<dbReference type="Pfam" id="PF00753">
    <property type="entry name" value="Lactamase_B"/>
    <property type="match status" value="1"/>
</dbReference>
<comment type="cofactor">
    <cofactor evidence="1">
        <name>Zn(2+)</name>
        <dbReference type="ChEBI" id="CHEBI:29105"/>
    </cofactor>
</comment>
<keyword evidence="2" id="KW-0479">Metal-binding</keyword>
<dbReference type="GO" id="GO:0046872">
    <property type="term" value="F:metal ion binding"/>
    <property type="evidence" value="ECO:0007669"/>
    <property type="project" value="UniProtKB-KW"/>
</dbReference>
<dbReference type="RefSeq" id="WP_135108932.1">
    <property type="nucleotide sequence ID" value="NZ_SRHY01000004.1"/>
</dbReference>
<name>A0A4Y9AD12_9BACI</name>
<dbReference type="OrthoDB" id="9802248at2"/>
<dbReference type="InterPro" id="IPR001279">
    <property type="entry name" value="Metallo-B-lactamas"/>
</dbReference>
<keyword evidence="3 6" id="KW-0378">Hydrolase</keyword>
<dbReference type="GO" id="GO:0016787">
    <property type="term" value="F:hydrolase activity"/>
    <property type="evidence" value="ECO:0007669"/>
    <property type="project" value="UniProtKB-KW"/>
</dbReference>
<gene>
    <name evidence="6" type="ORF">E4U82_04760</name>
</gene>
<dbReference type="CDD" id="cd06262">
    <property type="entry name" value="metallo-hydrolase-like_MBL-fold"/>
    <property type="match status" value="1"/>
</dbReference>
<evidence type="ECO:0000313" key="6">
    <source>
        <dbReference type="EMBL" id="TFJ93676.1"/>
    </source>
</evidence>
<dbReference type="InterPro" id="IPR036866">
    <property type="entry name" value="RibonucZ/Hydroxyglut_hydro"/>
</dbReference>
<dbReference type="Proteomes" id="UP000298484">
    <property type="component" value="Unassembled WGS sequence"/>
</dbReference>
<reference evidence="6 7" key="1">
    <citation type="submission" date="2019-03" db="EMBL/GenBank/DDBJ databases">
        <title>Genome sequence of Lentibacillus salicampi ATCC BAA-719.</title>
        <authorList>
            <person name="Maclea K.S."/>
            <person name="Simoes Junior M."/>
        </authorList>
    </citation>
    <scope>NUCLEOTIDE SEQUENCE [LARGE SCALE GENOMIC DNA]</scope>
    <source>
        <strain evidence="6 7">ATCC BAA-719</strain>
    </source>
</reference>
<comment type="caution">
    <text evidence="6">The sequence shown here is derived from an EMBL/GenBank/DDBJ whole genome shotgun (WGS) entry which is preliminary data.</text>
</comment>
<dbReference type="PANTHER" id="PTHR46233">
    <property type="entry name" value="HYDROXYACYLGLUTATHIONE HYDROLASE GLOC"/>
    <property type="match status" value="1"/>
</dbReference>
<evidence type="ECO:0000259" key="5">
    <source>
        <dbReference type="SMART" id="SM00849"/>
    </source>
</evidence>
<keyword evidence="4" id="KW-0862">Zinc</keyword>
<proteinExistence type="predicted"/>
<feature type="domain" description="Metallo-beta-lactamase" evidence="5">
    <location>
        <begin position="12"/>
        <end position="189"/>
    </location>
</feature>
<keyword evidence="7" id="KW-1185">Reference proteome</keyword>
<dbReference type="SMART" id="SM00849">
    <property type="entry name" value="Lactamase_B"/>
    <property type="match status" value="1"/>
</dbReference>
<evidence type="ECO:0000313" key="7">
    <source>
        <dbReference type="Proteomes" id="UP000298484"/>
    </source>
</evidence>
<dbReference type="AlphaFoldDB" id="A0A4Y9AD12"/>